<dbReference type="Pfam" id="PF00534">
    <property type="entry name" value="Glycos_transf_1"/>
    <property type="match status" value="1"/>
</dbReference>
<evidence type="ECO:0000313" key="4">
    <source>
        <dbReference type="Proteomes" id="UP000627292"/>
    </source>
</evidence>
<reference evidence="3" key="2">
    <citation type="submission" date="2020-09" db="EMBL/GenBank/DDBJ databases">
        <authorList>
            <person name="Sun Q."/>
            <person name="Zhou Y."/>
        </authorList>
    </citation>
    <scope>NUCLEOTIDE SEQUENCE</scope>
    <source>
        <strain evidence="3">CGMCC 1.15290</strain>
    </source>
</reference>
<sequence>MTLLFVNTLYYPNHLGGAEVSVQLLCEALYKLGHKVYILSQGDKRNVTRHNGVITIYLPFKNFYPVIRPSTRFWVKALWHVVDTLNFGYYFLMRRLIRRIQPQVVNTNNMQGFSLLTWRALAGKQHVLLHTMRDYYILCHRTTLYKNGCQCGQLCTSCSAAFAVKKHTCKVPDAFIGISSHILNRHLQHGVGEQKITAVVPNIITSPNVQDSNRVPEAGNIRIGFIGRLTPEKGIPFLFEELSRLKQGNYTLVLAGAYEPQYQQMLTLQYPLKGKVVFMGKTDPEVFYRDVDMVVVPSAWEEPFGRVAIEALAYNKPVCIAARGGLTDLYEPECMWQFYMRSGSLTSVLEEVLQNPHSITHKAAQCSRFMYKYSEETVAAQFMATVQETIKKKLK</sequence>
<dbReference type="Pfam" id="PF13439">
    <property type="entry name" value="Glyco_transf_4"/>
    <property type="match status" value="1"/>
</dbReference>
<keyword evidence="4" id="KW-1185">Reference proteome</keyword>
<name>A0A917J5T5_9BACT</name>
<dbReference type="InterPro" id="IPR001296">
    <property type="entry name" value="Glyco_trans_1"/>
</dbReference>
<dbReference type="InterPro" id="IPR028098">
    <property type="entry name" value="Glyco_trans_4-like_N"/>
</dbReference>
<gene>
    <name evidence="3" type="ORF">GCM10011379_51120</name>
</gene>
<feature type="domain" description="Glycosyl transferase family 1" evidence="1">
    <location>
        <begin position="220"/>
        <end position="330"/>
    </location>
</feature>
<dbReference type="EMBL" id="BMIB01000005">
    <property type="protein sequence ID" value="GGH80359.1"/>
    <property type="molecule type" value="Genomic_DNA"/>
</dbReference>
<evidence type="ECO:0000313" key="3">
    <source>
        <dbReference type="EMBL" id="GGH80359.1"/>
    </source>
</evidence>
<evidence type="ECO:0000259" key="1">
    <source>
        <dbReference type="Pfam" id="PF00534"/>
    </source>
</evidence>
<dbReference type="AlphaFoldDB" id="A0A917J5T5"/>
<proteinExistence type="predicted"/>
<comment type="caution">
    <text evidence="3">The sequence shown here is derived from an EMBL/GenBank/DDBJ whole genome shotgun (WGS) entry which is preliminary data.</text>
</comment>
<accession>A0A917J5T5</accession>
<dbReference type="GO" id="GO:0016757">
    <property type="term" value="F:glycosyltransferase activity"/>
    <property type="evidence" value="ECO:0007669"/>
    <property type="project" value="InterPro"/>
</dbReference>
<dbReference type="CDD" id="cd03823">
    <property type="entry name" value="GT4_ExpE7-like"/>
    <property type="match status" value="1"/>
</dbReference>
<dbReference type="RefSeq" id="WP_188957896.1">
    <property type="nucleotide sequence ID" value="NZ_BMIB01000005.1"/>
</dbReference>
<keyword evidence="3" id="KW-0808">Transferase</keyword>
<dbReference type="Proteomes" id="UP000627292">
    <property type="component" value="Unassembled WGS sequence"/>
</dbReference>
<dbReference type="InterPro" id="IPR050194">
    <property type="entry name" value="Glycosyltransferase_grp1"/>
</dbReference>
<protein>
    <submittedName>
        <fullName evidence="3">Glycosyl transferase</fullName>
    </submittedName>
</protein>
<reference evidence="3" key="1">
    <citation type="journal article" date="2014" name="Int. J. Syst. Evol. Microbiol.">
        <title>Complete genome sequence of Corynebacterium casei LMG S-19264T (=DSM 44701T), isolated from a smear-ripened cheese.</title>
        <authorList>
            <consortium name="US DOE Joint Genome Institute (JGI-PGF)"/>
            <person name="Walter F."/>
            <person name="Albersmeier A."/>
            <person name="Kalinowski J."/>
            <person name="Ruckert C."/>
        </authorList>
    </citation>
    <scope>NUCLEOTIDE SEQUENCE</scope>
    <source>
        <strain evidence="3">CGMCC 1.15290</strain>
    </source>
</reference>
<evidence type="ECO:0000259" key="2">
    <source>
        <dbReference type="Pfam" id="PF13439"/>
    </source>
</evidence>
<dbReference type="SUPFAM" id="SSF53756">
    <property type="entry name" value="UDP-Glycosyltransferase/glycogen phosphorylase"/>
    <property type="match status" value="1"/>
</dbReference>
<dbReference type="PANTHER" id="PTHR45947:SF3">
    <property type="entry name" value="SULFOQUINOVOSYL TRANSFERASE SQD2"/>
    <property type="match status" value="1"/>
</dbReference>
<organism evidence="3 4">
    <name type="scientific">Filimonas zeae</name>
    <dbReference type="NCBI Taxonomy" id="1737353"/>
    <lineage>
        <taxon>Bacteria</taxon>
        <taxon>Pseudomonadati</taxon>
        <taxon>Bacteroidota</taxon>
        <taxon>Chitinophagia</taxon>
        <taxon>Chitinophagales</taxon>
        <taxon>Chitinophagaceae</taxon>
        <taxon>Filimonas</taxon>
    </lineage>
</organism>
<dbReference type="Gene3D" id="3.40.50.2000">
    <property type="entry name" value="Glycogen Phosphorylase B"/>
    <property type="match status" value="2"/>
</dbReference>
<dbReference type="PANTHER" id="PTHR45947">
    <property type="entry name" value="SULFOQUINOVOSYL TRANSFERASE SQD2"/>
    <property type="match status" value="1"/>
</dbReference>
<feature type="domain" description="Glycosyltransferase subfamily 4-like N-terminal" evidence="2">
    <location>
        <begin position="16"/>
        <end position="202"/>
    </location>
</feature>